<dbReference type="Gene3D" id="1.10.10.10">
    <property type="entry name" value="Winged helix-like DNA-binding domain superfamily/Winged helix DNA-binding domain"/>
    <property type="match status" value="1"/>
</dbReference>
<evidence type="ECO:0000259" key="1">
    <source>
        <dbReference type="Pfam" id="PF00931"/>
    </source>
</evidence>
<dbReference type="AlphaFoldDB" id="A0A811QH58"/>
<evidence type="ECO:0000313" key="3">
    <source>
        <dbReference type="Proteomes" id="UP000604825"/>
    </source>
</evidence>
<protein>
    <recommendedName>
        <fullName evidence="1">NB-ARC domain-containing protein</fullName>
    </recommendedName>
</protein>
<organism evidence="2 3">
    <name type="scientific">Miscanthus lutarioriparius</name>
    <dbReference type="NCBI Taxonomy" id="422564"/>
    <lineage>
        <taxon>Eukaryota</taxon>
        <taxon>Viridiplantae</taxon>
        <taxon>Streptophyta</taxon>
        <taxon>Embryophyta</taxon>
        <taxon>Tracheophyta</taxon>
        <taxon>Spermatophyta</taxon>
        <taxon>Magnoliopsida</taxon>
        <taxon>Liliopsida</taxon>
        <taxon>Poales</taxon>
        <taxon>Poaceae</taxon>
        <taxon>PACMAD clade</taxon>
        <taxon>Panicoideae</taxon>
        <taxon>Andropogonodae</taxon>
        <taxon>Andropogoneae</taxon>
        <taxon>Saccharinae</taxon>
        <taxon>Miscanthus</taxon>
    </lineage>
</organism>
<dbReference type="Proteomes" id="UP000604825">
    <property type="component" value="Unassembled WGS sequence"/>
</dbReference>
<feature type="domain" description="NB-ARC" evidence="1">
    <location>
        <begin position="70"/>
        <end position="237"/>
    </location>
</feature>
<dbReference type="InterPro" id="IPR002182">
    <property type="entry name" value="NB-ARC"/>
</dbReference>
<dbReference type="OrthoDB" id="676015at2759"/>
<dbReference type="Pfam" id="PF00931">
    <property type="entry name" value="NB-ARC"/>
    <property type="match status" value="1"/>
</dbReference>
<accession>A0A811QH58</accession>
<comment type="caution">
    <text evidence="2">The sequence shown here is derived from an EMBL/GenBank/DDBJ whole genome shotgun (WGS) entry which is preliminary data.</text>
</comment>
<reference evidence="2" key="1">
    <citation type="submission" date="2020-10" db="EMBL/GenBank/DDBJ databases">
        <authorList>
            <person name="Han B."/>
            <person name="Lu T."/>
            <person name="Zhao Q."/>
            <person name="Huang X."/>
            <person name="Zhao Y."/>
        </authorList>
    </citation>
    <scope>NUCLEOTIDE SEQUENCE</scope>
</reference>
<dbReference type="EMBL" id="CAJGYO010000010">
    <property type="protein sequence ID" value="CAD6255401.1"/>
    <property type="molecule type" value="Genomic_DNA"/>
</dbReference>
<dbReference type="PANTHER" id="PTHR36766:SF65">
    <property type="entry name" value="AAA+ ATPASE DOMAIN-CONTAINING PROTEIN"/>
    <property type="match status" value="1"/>
</dbReference>
<dbReference type="PRINTS" id="PR00364">
    <property type="entry name" value="DISEASERSIST"/>
</dbReference>
<dbReference type="InterPro" id="IPR027417">
    <property type="entry name" value="P-loop_NTPase"/>
</dbReference>
<dbReference type="InterPro" id="IPR036388">
    <property type="entry name" value="WH-like_DNA-bd_sf"/>
</dbReference>
<dbReference type="GO" id="GO:0043531">
    <property type="term" value="F:ADP binding"/>
    <property type="evidence" value="ECO:0007669"/>
    <property type="project" value="InterPro"/>
</dbReference>
<gene>
    <name evidence="2" type="ORF">NCGR_LOCUS38947</name>
</gene>
<dbReference type="SUPFAM" id="SSF52540">
    <property type="entry name" value="P-loop containing nucleoside triphosphate hydrolases"/>
    <property type="match status" value="1"/>
</dbReference>
<dbReference type="Gene3D" id="3.40.50.300">
    <property type="entry name" value="P-loop containing nucleotide triphosphate hydrolases"/>
    <property type="match status" value="1"/>
</dbReference>
<proteinExistence type="predicted"/>
<keyword evidence="3" id="KW-1185">Reference proteome</keyword>
<name>A0A811QH58_9POAL</name>
<dbReference type="PANTHER" id="PTHR36766">
    <property type="entry name" value="PLANT BROAD-SPECTRUM MILDEW RESISTANCE PROTEIN RPW8"/>
    <property type="match status" value="1"/>
</dbReference>
<evidence type="ECO:0000313" key="2">
    <source>
        <dbReference type="EMBL" id="CAD6255401.1"/>
    </source>
</evidence>
<sequence>MPAVLSCLPVAYKKIAIANRMKSLREKLRKIKSEIDSFSFKKGSGTTNEQAYDERETTSYLPEEPVIGRDQEKQEIINLLSANTCNDEIVIVPIYGLGVMGKSTLAQLVYNDGQFKQYDHRVWVYVSQDFNLNKIGSSIISQLQPQGHQNMCIQQVINQCLESLLCGKKVLVVLDDLWEERTAELDKLRTMLHIKDSKVDAIVTTRKEDIARKVCTSEPYRLQTLEDDKCWEIIKRYSKFELKSDQEKMGQIGLDIARKCGGVMLRSIDDLSVWKEINNSDIWNGSSEDCDVLPSLKLSYERMPPQLRICFSYCAIFPKGHNIVEDDLVQQWIALDFTEQPKGK</sequence>